<keyword evidence="2" id="KW-0812">Transmembrane</keyword>
<evidence type="ECO:0000313" key="4">
    <source>
        <dbReference type="Proteomes" id="UP001206895"/>
    </source>
</evidence>
<proteinExistence type="predicted"/>
<keyword evidence="2" id="KW-1133">Transmembrane helix</keyword>
<evidence type="ECO:0008006" key="5">
    <source>
        <dbReference type="Google" id="ProtNLM"/>
    </source>
</evidence>
<feature type="transmembrane region" description="Helical" evidence="2">
    <location>
        <begin position="26"/>
        <end position="46"/>
    </location>
</feature>
<accession>A0ABT1HFJ4</accession>
<reference evidence="3 4" key="1">
    <citation type="submission" date="2022-06" db="EMBL/GenBank/DDBJ databases">
        <title>Genomic Encyclopedia of Archaeal and Bacterial Type Strains, Phase II (KMG-II): from individual species to whole genera.</title>
        <authorList>
            <person name="Goeker M."/>
        </authorList>
    </citation>
    <scope>NUCLEOTIDE SEQUENCE [LARGE SCALE GENOMIC DNA]</scope>
    <source>
        <strain evidence="3 4">DSM 44693</strain>
    </source>
</reference>
<gene>
    <name evidence="3" type="ORF">LX13_002777</name>
</gene>
<evidence type="ECO:0000256" key="2">
    <source>
        <dbReference type="SAM" id="Phobius"/>
    </source>
</evidence>
<dbReference type="Proteomes" id="UP001206895">
    <property type="component" value="Unassembled WGS sequence"/>
</dbReference>
<feature type="region of interest" description="Disordered" evidence="1">
    <location>
        <begin position="56"/>
        <end position="179"/>
    </location>
</feature>
<organism evidence="3 4">
    <name type="scientific">Williamsia maris</name>
    <dbReference type="NCBI Taxonomy" id="72806"/>
    <lineage>
        <taxon>Bacteria</taxon>
        <taxon>Bacillati</taxon>
        <taxon>Actinomycetota</taxon>
        <taxon>Actinomycetes</taxon>
        <taxon>Mycobacteriales</taxon>
        <taxon>Nocardiaceae</taxon>
        <taxon>Williamsia</taxon>
    </lineage>
</organism>
<evidence type="ECO:0000256" key="1">
    <source>
        <dbReference type="SAM" id="MobiDB-lite"/>
    </source>
</evidence>
<feature type="compositionally biased region" description="Acidic residues" evidence="1">
    <location>
        <begin position="64"/>
        <end position="74"/>
    </location>
</feature>
<dbReference type="RefSeq" id="WP_253661953.1">
    <property type="nucleotide sequence ID" value="NZ_BAAAJQ010000001.1"/>
</dbReference>
<feature type="compositionally biased region" description="Basic and acidic residues" evidence="1">
    <location>
        <begin position="161"/>
        <end position="172"/>
    </location>
</feature>
<protein>
    <recommendedName>
        <fullName evidence="5">DUF308 domain-containing protein</fullName>
    </recommendedName>
</protein>
<keyword evidence="4" id="KW-1185">Reference proteome</keyword>
<evidence type="ECO:0000313" key="3">
    <source>
        <dbReference type="EMBL" id="MCP2176949.1"/>
    </source>
</evidence>
<name>A0ABT1HFJ4_9NOCA</name>
<comment type="caution">
    <text evidence="3">The sequence shown here is derived from an EMBL/GenBank/DDBJ whole genome shotgun (WGS) entry which is preliminary data.</text>
</comment>
<keyword evidence="2" id="KW-0472">Membrane</keyword>
<dbReference type="EMBL" id="JAMTCJ010000003">
    <property type="protein sequence ID" value="MCP2176949.1"/>
    <property type="molecule type" value="Genomic_DNA"/>
</dbReference>
<sequence length="179" mass="18716">MALAATLIGFGLLVVALVTGTLWLAVACIAICIIGGIFLLADLLGLGHALTIRRSRHAGATDSSDPDPEVDGSDDPDRPATAESVRPADLSDNEITTEFPRTVADEPTVTLDDPDSAWHTDIADSPAYEVSSTHRHSAPEGAGDDETSATTASPSVRHGRHESPDGDHEQPRVPRHGGS</sequence>